<dbReference type="InterPro" id="IPR029062">
    <property type="entry name" value="Class_I_gatase-like"/>
</dbReference>
<dbReference type="InterPro" id="IPR011697">
    <property type="entry name" value="Peptidase_C26"/>
</dbReference>
<dbReference type="AlphaFoldDB" id="A0A430AJD1"/>
<dbReference type="PANTHER" id="PTHR43235">
    <property type="entry name" value="GLUTAMINE AMIDOTRANSFERASE PB2B2.05-RELATED"/>
    <property type="match status" value="1"/>
</dbReference>
<evidence type="ECO:0000313" key="2">
    <source>
        <dbReference type="Proteomes" id="UP000288669"/>
    </source>
</evidence>
<protein>
    <submittedName>
        <fullName evidence="1">Uncharacterized protein</fullName>
    </submittedName>
</protein>
<evidence type="ECO:0000313" key="1">
    <source>
        <dbReference type="EMBL" id="RSU08027.1"/>
    </source>
</evidence>
<dbReference type="SUPFAM" id="SSF52317">
    <property type="entry name" value="Class I glutamine amidotransferase-like"/>
    <property type="match status" value="1"/>
</dbReference>
<proteinExistence type="predicted"/>
<comment type="caution">
    <text evidence="1">The sequence shown here is derived from an EMBL/GenBank/DDBJ whole genome shotgun (WGS) entry which is preliminary data.</text>
</comment>
<dbReference type="Gene3D" id="3.40.50.880">
    <property type="match status" value="1"/>
</dbReference>
<dbReference type="RefSeq" id="WP_126822220.1">
    <property type="nucleotide sequence ID" value="NZ_JBHLWU010000001.1"/>
</dbReference>
<dbReference type="GO" id="GO:0033969">
    <property type="term" value="F:gamma-glutamyl-gamma-aminobutyrate hydrolase activity"/>
    <property type="evidence" value="ECO:0007669"/>
    <property type="project" value="TreeGrafter"/>
</dbReference>
<accession>A0A430AJD1</accession>
<dbReference type="OrthoDB" id="9813383at2"/>
<dbReference type="GO" id="GO:0006598">
    <property type="term" value="P:polyamine catabolic process"/>
    <property type="evidence" value="ECO:0007669"/>
    <property type="project" value="TreeGrafter"/>
</dbReference>
<dbReference type="PANTHER" id="PTHR43235:SF1">
    <property type="entry name" value="GLUTAMINE AMIDOTRANSFERASE PB2B2.05-RELATED"/>
    <property type="match status" value="1"/>
</dbReference>
<dbReference type="InterPro" id="IPR044668">
    <property type="entry name" value="PuuD-like"/>
</dbReference>
<gene>
    <name evidence="1" type="ORF">CBF30_01945</name>
</gene>
<dbReference type="EMBL" id="NGJZ01000001">
    <property type="protein sequence ID" value="RSU08027.1"/>
    <property type="molecule type" value="Genomic_DNA"/>
</dbReference>
<dbReference type="Pfam" id="PF07722">
    <property type="entry name" value="Peptidase_C26"/>
    <property type="match status" value="1"/>
</dbReference>
<reference evidence="1 2" key="1">
    <citation type="submission" date="2017-05" db="EMBL/GenBank/DDBJ databases">
        <title>Vagococcus spp. assemblies.</title>
        <authorList>
            <person name="Gulvik C.A."/>
        </authorList>
    </citation>
    <scope>NUCLEOTIDE SEQUENCE [LARGE SCALE GENOMIC DNA]</scope>
    <source>
        <strain evidence="1 2">DSM 24756</strain>
    </source>
</reference>
<dbReference type="Proteomes" id="UP000288669">
    <property type="component" value="Unassembled WGS sequence"/>
</dbReference>
<organism evidence="1 2">
    <name type="scientific">Vagococcus entomophilus</name>
    <dbReference type="NCBI Taxonomy" id="1160095"/>
    <lineage>
        <taxon>Bacteria</taxon>
        <taxon>Bacillati</taxon>
        <taxon>Bacillota</taxon>
        <taxon>Bacilli</taxon>
        <taxon>Lactobacillales</taxon>
        <taxon>Enterococcaceae</taxon>
        <taxon>Vagococcus</taxon>
    </lineage>
</organism>
<dbReference type="PROSITE" id="PS51273">
    <property type="entry name" value="GATASE_TYPE_1"/>
    <property type="match status" value="1"/>
</dbReference>
<dbReference type="CDD" id="cd01745">
    <property type="entry name" value="GATase1_2"/>
    <property type="match status" value="1"/>
</dbReference>
<dbReference type="FunFam" id="3.40.50.880:FF:000030">
    <property type="entry name" value="Gamma-glutamyl-gamma-aminobutyrate hydrolase PuuD"/>
    <property type="match status" value="1"/>
</dbReference>
<keyword evidence="2" id="KW-1185">Reference proteome</keyword>
<name>A0A430AJD1_9ENTE</name>
<dbReference type="GO" id="GO:0005829">
    <property type="term" value="C:cytosol"/>
    <property type="evidence" value="ECO:0007669"/>
    <property type="project" value="TreeGrafter"/>
</dbReference>
<sequence length="250" mass="27644">MIGISCSLLTKKMPKMITAERYHVSAAYVQAVSNAGEISCLLPILTPDKAEEVVSQLDGIILSGGNDIHPDFYLNSTMKENAQARDTLRERDLYEMALCRAALKQKKPILGVCRGAQLLNVVLGGTLIQDIQQTTKIAHIQSEDPEVASHLVEIEEDSCLMKIVGQKKIGVNSYHHQVIDEVGVGLQVTAYSEDGFIEAIEYTGESFALGIQWHPEIMANKDLVATKIFKYFINEVHSLKKNSLLNSKMV</sequence>